<protein>
    <submittedName>
        <fullName evidence="1">Uncharacterized protein</fullName>
    </submittedName>
</protein>
<proteinExistence type="predicted"/>
<name>A0ACB8R1V4_9AGAM</name>
<organism evidence="1 2">
    <name type="scientific">Auriscalpium vulgare</name>
    <dbReference type="NCBI Taxonomy" id="40419"/>
    <lineage>
        <taxon>Eukaryota</taxon>
        <taxon>Fungi</taxon>
        <taxon>Dikarya</taxon>
        <taxon>Basidiomycota</taxon>
        <taxon>Agaricomycotina</taxon>
        <taxon>Agaricomycetes</taxon>
        <taxon>Russulales</taxon>
        <taxon>Auriscalpiaceae</taxon>
        <taxon>Auriscalpium</taxon>
    </lineage>
</organism>
<reference evidence="1" key="1">
    <citation type="submission" date="2021-02" db="EMBL/GenBank/DDBJ databases">
        <authorList>
            <consortium name="DOE Joint Genome Institute"/>
            <person name="Ahrendt S."/>
            <person name="Looney B.P."/>
            <person name="Miyauchi S."/>
            <person name="Morin E."/>
            <person name="Drula E."/>
            <person name="Courty P.E."/>
            <person name="Chicoki N."/>
            <person name="Fauchery L."/>
            <person name="Kohler A."/>
            <person name="Kuo A."/>
            <person name="Labutti K."/>
            <person name="Pangilinan J."/>
            <person name="Lipzen A."/>
            <person name="Riley R."/>
            <person name="Andreopoulos W."/>
            <person name="He G."/>
            <person name="Johnson J."/>
            <person name="Barry K.W."/>
            <person name="Grigoriev I.V."/>
            <person name="Nagy L."/>
            <person name="Hibbett D."/>
            <person name="Henrissat B."/>
            <person name="Matheny P.B."/>
            <person name="Labbe J."/>
            <person name="Martin F."/>
        </authorList>
    </citation>
    <scope>NUCLEOTIDE SEQUENCE</scope>
    <source>
        <strain evidence="1">FP105234-sp</strain>
    </source>
</reference>
<dbReference type="Proteomes" id="UP000814033">
    <property type="component" value="Unassembled WGS sequence"/>
</dbReference>
<accession>A0ACB8R1V4</accession>
<reference evidence="1" key="2">
    <citation type="journal article" date="2022" name="New Phytol.">
        <title>Evolutionary transition to the ectomycorrhizal habit in the genomes of a hyperdiverse lineage of mushroom-forming fungi.</title>
        <authorList>
            <person name="Looney B."/>
            <person name="Miyauchi S."/>
            <person name="Morin E."/>
            <person name="Drula E."/>
            <person name="Courty P.E."/>
            <person name="Kohler A."/>
            <person name="Kuo A."/>
            <person name="LaButti K."/>
            <person name="Pangilinan J."/>
            <person name="Lipzen A."/>
            <person name="Riley R."/>
            <person name="Andreopoulos W."/>
            <person name="He G."/>
            <person name="Johnson J."/>
            <person name="Nolan M."/>
            <person name="Tritt A."/>
            <person name="Barry K.W."/>
            <person name="Grigoriev I.V."/>
            <person name="Nagy L.G."/>
            <person name="Hibbett D."/>
            <person name="Henrissat B."/>
            <person name="Matheny P.B."/>
            <person name="Labbe J."/>
            <person name="Martin F.M."/>
        </authorList>
    </citation>
    <scope>NUCLEOTIDE SEQUENCE</scope>
    <source>
        <strain evidence="1">FP105234-sp</strain>
    </source>
</reference>
<dbReference type="EMBL" id="MU276687">
    <property type="protein sequence ID" value="KAI0037857.1"/>
    <property type="molecule type" value="Genomic_DNA"/>
</dbReference>
<evidence type="ECO:0000313" key="1">
    <source>
        <dbReference type="EMBL" id="KAI0037857.1"/>
    </source>
</evidence>
<keyword evidence="2" id="KW-1185">Reference proteome</keyword>
<gene>
    <name evidence="1" type="ORF">FA95DRAFT_1613827</name>
</gene>
<sequence length="266" mass="30029">MSGNSTRFPIVDDDIPLPPEGIKRYLDRAVIPRAIGKSNACTVVHGRHITTIIDNGHEFGILLEHHQLCHFLDIMVTHHLRGVVPHDLQPPIILSYVKAKIAHFRQNDGVEGIYMRANIQEQCNKLRHVHYADSMGLEKSITDAVMRPPPFYSQYLALSWEGYDTIFEELNPPPGAPLVWQQYICAVVMGAFAKMAKQGPKHPHTHPTYRISMDNGLDGGFVIEDVVVLAVLVKEEFWYPILGIAQPDPQFSRITTGSLPLLLRFR</sequence>
<evidence type="ECO:0000313" key="2">
    <source>
        <dbReference type="Proteomes" id="UP000814033"/>
    </source>
</evidence>
<comment type="caution">
    <text evidence="1">The sequence shown here is derived from an EMBL/GenBank/DDBJ whole genome shotgun (WGS) entry which is preliminary data.</text>
</comment>